<dbReference type="PaxDb" id="3880-AES66067"/>
<gene>
    <name evidence="5" type="primary">25492488</name>
    <name evidence="4" type="ordered locus">MTR_4g063670</name>
</gene>
<organism evidence="4 6">
    <name type="scientific">Medicago truncatula</name>
    <name type="common">Barrel medic</name>
    <name type="synonym">Medicago tribuloides</name>
    <dbReference type="NCBI Taxonomy" id="3880"/>
    <lineage>
        <taxon>Eukaryota</taxon>
        <taxon>Viridiplantae</taxon>
        <taxon>Streptophyta</taxon>
        <taxon>Embryophyta</taxon>
        <taxon>Tracheophyta</taxon>
        <taxon>Spermatophyta</taxon>
        <taxon>Magnoliopsida</taxon>
        <taxon>eudicotyledons</taxon>
        <taxon>Gunneridae</taxon>
        <taxon>Pentapetalae</taxon>
        <taxon>rosids</taxon>
        <taxon>fabids</taxon>
        <taxon>Fabales</taxon>
        <taxon>Fabaceae</taxon>
        <taxon>Papilionoideae</taxon>
        <taxon>50 kb inversion clade</taxon>
        <taxon>NPAAA clade</taxon>
        <taxon>Hologalegina</taxon>
        <taxon>IRL clade</taxon>
        <taxon>Trifolieae</taxon>
        <taxon>Medicago</taxon>
    </lineage>
</organism>
<dbReference type="OrthoDB" id="70182at2759"/>
<reference evidence="5" key="3">
    <citation type="submission" date="2015-04" db="UniProtKB">
        <authorList>
            <consortium name="EnsemblPlants"/>
        </authorList>
    </citation>
    <scope>IDENTIFICATION</scope>
    <source>
        <strain evidence="5">cv. Jemalong A17</strain>
    </source>
</reference>
<dbReference type="STRING" id="3880.A0A072UK42"/>
<protein>
    <submittedName>
        <fullName evidence="4">No-apical-meristem-associated carboxy-terminal domain protein</fullName>
    </submittedName>
</protein>
<dbReference type="Proteomes" id="UP000002051">
    <property type="component" value="Chromosome 4"/>
</dbReference>
<feature type="coiled-coil region" evidence="1">
    <location>
        <begin position="254"/>
        <end position="286"/>
    </location>
</feature>
<keyword evidence="1" id="KW-0175">Coiled coil</keyword>
<accession>A0A072UK42</accession>
<evidence type="ECO:0000259" key="3">
    <source>
        <dbReference type="Pfam" id="PF14303"/>
    </source>
</evidence>
<dbReference type="OMA" id="TYWARIH"/>
<dbReference type="KEGG" id="mtr:25492488"/>
<dbReference type="PANTHER" id="PTHR45023:SF4">
    <property type="entry name" value="GLYCINE-RICH PROTEIN-RELATED"/>
    <property type="match status" value="1"/>
</dbReference>
<dbReference type="HOGENOM" id="CLU_869782_0_0_1"/>
<evidence type="ECO:0000313" key="5">
    <source>
        <dbReference type="EnsemblPlants" id="KEH30124"/>
    </source>
</evidence>
<reference evidence="4 6" key="1">
    <citation type="journal article" date="2011" name="Nature">
        <title>The Medicago genome provides insight into the evolution of rhizobial symbioses.</title>
        <authorList>
            <person name="Young N.D."/>
            <person name="Debelle F."/>
            <person name="Oldroyd G.E."/>
            <person name="Geurts R."/>
            <person name="Cannon S.B."/>
            <person name="Udvardi M.K."/>
            <person name="Benedito V.A."/>
            <person name="Mayer K.F."/>
            <person name="Gouzy J."/>
            <person name="Schoof H."/>
            <person name="Van de Peer Y."/>
            <person name="Proost S."/>
            <person name="Cook D.R."/>
            <person name="Meyers B.C."/>
            <person name="Spannagl M."/>
            <person name="Cheung F."/>
            <person name="De Mita S."/>
            <person name="Krishnakumar V."/>
            <person name="Gundlach H."/>
            <person name="Zhou S."/>
            <person name="Mudge J."/>
            <person name="Bharti A.K."/>
            <person name="Murray J.D."/>
            <person name="Naoumkina M.A."/>
            <person name="Rosen B."/>
            <person name="Silverstein K.A."/>
            <person name="Tang H."/>
            <person name="Rombauts S."/>
            <person name="Zhao P.X."/>
            <person name="Zhou P."/>
            <person name="Barbe V."/>
            <person name="Bardou P."/>
            <person name="Bechner M."/>
            <person name="Bellec A."/>
            <person name="Berger A."/>
            <person name="Berges H."/>
            <person name="Bidwell S."/>
            <person name="Bisseling T."/>
            <person name="Choisne N."/>
            <person name="Couloux A."/>
            <person name="Denny R."/>
            <person name="Deshpande S."/>
            <person name="Dai X."/>
            <person name="Doyle J.J."/>
            <person name="Dudez A.M."/>
            <person name="Farmer A.D."/>
            <person name="Fouteau S."/>
            <person name="Franken C."/>
            <person name="Gibelin C."/>
            <person name="Gish J."/>
            <person name="Goldstein S."/>
            <person name="Gonzalez A.J."/>
            <person name="Green P.J."/>
            <person name="Hallab A."/>
            <person name="Hartog M."/>
            <person name="Hua A."/>
            <person name="Humphray S.J."/>
            <person name="Jeong D.H."/>
            <person name="Jing Y."/>
            <person name="Jocker A."/>
            <person name="Kenton S.M."/>
            <person name="Kim D.J."/>
            <person name="Klee K."/>
            <person name="Lai H."/>
            <person name="Lang C."/>
            <person name="Lin S."/>
            <person name="Macmil S.L."/>
            <person name="Magdelenat G."/>
            <person name="Matthews L."/>
            <person name="McCorrison J."/>
            <person name="Monaghan E.L."/>
            <person name="Mun J.H."/>
            <person name="Najar F.Z."/>
            <person name="Nicholson C."/>
            <person name="Noirot C."/>
            <person name="O'Bleness M."/>
            <person name="Paule C.R."/>
            <person name="Poulain J."/>
            <person name="Prion F."/>
            <person name="Qin B."/>
            <person name="Qu C."/>
            <person name="Retzel E.F."/>
            <person name="Riddle C."/>
            <person name="Sallet E."/>
            <person name="Samain S."/>
            <person name="Samson N."/>
            <person name="Sanders I."/>
            <person name="Saurat O."/>
            <person name="Scarpelli C."/>
            <person name="Schiex T."/>
            <person name="Segurens B."/>
            <person name="Severin A.J."/>
            <person name="Sherrier D.J."/>
            <person name="Shi R."/>
            <person name="Sims S."/>
            <person name="Singer S.R."/>
            <person name="Sinharoy S."/>
            <person name="Sterck L."/>
            <person name="Viollet A."/>
            <person name="Wang B.B."/>
            <person name="Wang K."/>
            <person name="Wang M."/>
            <person name="Wang X."/>
            <person name="Warfsmann J."/>
            <person name="Weissenbach J."/>
            <person name="White D.D."/>
            <person name="White J.D."/>
            <person name="Wiley G.B."/>
            <person name="Wincker P."/>
            <person name="Xing Y."/>
            <person name="Yang L."/>
            <person name="Yao Z."/>
            <person name="Ying F."/>
            <person name="Zhai J."/>
            <person name="Zhou L."/>
            <person name="Zuber A."/>
            <person name="Denarie J."/>
            <person name="Dixon R.A."/>
            <person name="May G.D."/>
            <person name="Schwartz D.C."/>
            <person name="Rogers J."/>
            <person name="Quetier F."/>
            <person name="Town C.D."/>
            <person name="Roe B.A."/>
        </authorList>
    </citation>
    <scope>NUCLEOTIDE SEQUENCE [LARGE SCALE GENOMIC DNA]</scope>
    <source>
        <strain evidence="4">A17</strain>
        <strain evidence="5 6">cv. Jemalong A17</strain>
    </source>
</reference>
<dbReference type="AlphaFoldDB" id="A0A072UK42"/>
<reference evidence="4 6" key="2">
    <citation type="journal article" date="2014" name="BMC Genomics">
        <title>An improved genome release (version Mt4.0) for the model legume Medicago truncatula.</title>
        <authorList>
            <person name="Tang H."/>
            <person name="Krishnakumar V."/>
            <person name="Bidwell S."/>
            <person name="Rosen B."/>
            <person name="Chan A."/>
            <person name="Zhou S."/>
            <person name="Gentzbittel L."/>
            <person name="Childs K.L."/>
            <person name="Yandell M."/>
            <person name="Gundlach H."/>
            <person name="Mayer K.F."/>
            <person name="Schwartz D.C."/>
            <person name="Town C.D."/>
        </authorList>
    </citation>
    <scope>GENOME REANNOTATION</scope>
    <source>
        <strain evidence="4">A17</strain>
        <strain evidence="5 6">cv. Jemalong A17</strain>
    </source>
</reference>
<feature type="region of interest" description="Disordered" evidence="2">
    <location>
        <begin position="1"/>
        <end position="29"/>
    </location>
</feature>
<evidence type="ECO:0000313" key="6">
    <source>
        <dbReference type="Proteomes" id="UP000002051"/>
    </source>
</evidence>
<dbReference type="EnsemblPlants" id="KEH30124">
    <property type="protein sequence ID" value="KEH30124"/>
    <property type="gene ID" value="MTR_4g063670"/>
</dbReference>
<feature type="domain" description="No apical meristem-associated C-terminal" evidence="3">
    <location>
        <begin position="155"/>
        <end position="304"/>
    </location>
</feature>
<name>A0A072UK42_MEDTR</name>
<proteinExistence type="predicted"/>
<sequence>MSHEVHIGNGGVQSNDQETSTPKSCTQGGLESINLDEEIGSAPAVKTPKIRFQPNEDELLIQSWFNISKDSIVGVDQKGDCFWKRISEAYNKHRDKNCPERNFMALKGRWHKTINPSVNKFVGCYKQAVGLKKSGSSESDIILAAHDIFHHDMRRKFTFEGAWRLMKDEPKWSAGSLEPSSKRTKNSTSGAYSPSSNPPTPTSEYNPPKRPIGQKAAKRKEKEKLKETSATKFDTLKYNFDKKFELVSVFARDYARIESEKVEIERKRVDAELQRTENDRERSKIDDLQILLKDTSNMNARQLKDYEYLCGMIRDKYGLN</sequence>
<evidence type="ECO:0000313" key="4">
    <source>
        <dbReference type="EMBL" id="KEH30124.1"/>
    </source>
</evidence>
<feature type="compositionally biased region" description="Polar residues" evidence="2">
    <location>
        <begin position="12"/>
        <end position="29"/>
    </location>
</feature>
<dbReference type="InterPro" id="IPR029466">
    <property type="entry name" value="NAM-associated_C"/>
</dbReference>
<evidence type="ECO:0000256" key="1">
    <source>
        <dbReference type="SAM" id="Coils"/>
    </source>
</evidence>
<keyword evidence="6" id="KW-1185">Reference proteome</keyword>
<dbReference type="eggNOG" id="ENOG502SZRR">
    <property type="taxonomic scope" value="Eukaryota"/>
</dbReference>
<dbReference type="PANTHER" id="PTHR45023">
    <property type="match status" value="1"/>
</dbReference>
<dbReference type="Pfam" id="PF14303">
    <property type="entry name" value="NAM-associated"/>
    <property type="match status" value="1"/>
</dbReference>
<evidence type="ECO:0000256" key="2">
    <source>
        <dbReference type="SAM" id="MobiDB-lite"/>
    </source>
</evidence>
<dbReference type="EMBL" id="CM001220">
    <property type="protein sequence ID" value="KEH30124.1"/>
    <property type="molecule type" value="Genomic_DNA"/>
</dbReference>
<feature type="region of interest" description="Disordered" evidence="2">
    <location>
        <begin position="172"/>
        <end position="226"/>
    </location>
</feature>